<dbReference type="InterPro" id="IPR029058">
    <property type="entry name" value="AB_hydrolase_fold"/>
</dbReference>
<dbReference type="PANTHER" id="PTHR37574:SF1">
    <property type="entry name" value="LIPASE B"/>
    <property type="match status" value="1"/>
</dbReference>
<keyword evidence="4" id="KW-0378">Hydrolase</keyword>
<dbReference type="Pfam" id="PF00561">
    <property type="entry name" value="Abhydrolase_1"/>
    <property type="match status" value="1"/>
</dbReference>
<feature type="region of interest" description="Disordered" evidence="1">
    <location>
        <begin position="50"/>
        <end position="109"/>
    </location>
</feature>
<feature type="signal peptide" evidence="2">
    <location>
        <begin position="1"/>
        <end position="34"/>
    </location>
</feature>
<evidence type="ECO:0000313" key="4">
    <source>
        <dbReference type="EMBL" id="PKV81138.1"/>
    </source>
</evidence>
<dbReference type="OrthoDB" id="8871309at2"/>
<protein>
    <submittedName>
        <fullName evidence="4">Triacylglycerol esterase/lipase EstA (Alpha/beta hydrolase family)</fullName>
    </submittedName>
</protein>
<organism evidence="4 5">
    <name type="scientific">Nocardia fluminea</name>
    <dbReference type="NCBI Taxonomy" id="134984"/>
    <lineage>
        <taxon>Bacteria</taxon>
        <taxon>Bacillati</taxon>
        <taxon>Actinomycetota</taxon>
        <taxon>Actinomycetes</taxon>
        <taxon>Mycobacteriales</taxon>
        <taxon>Nocardiaceae</taxon>
        <taxon>Nocardia</taxon>
    </lineage>
</organism>
<dbReference type="Proteomes" id="UP000233766">
    <property type="component" value="Unassembled WGS sequence"/>
</dbReference>
<evidence type="ECO:0000313" key="5">
    <source>
        <dbReference type="Proteomes" id="UP000233766"/>
    </source>
</evidence>
<dbReference type="InterPro" id="IPR053228">
    <property type="entry name" value="Stereospecific_Lipase"/>
</dbReference>
<feature type="compositionally biased region" description="Gly residues" evidence="1">
    <location>
        <begin position="70"/>
        <end position="85"/>
    </location>
</feature>
<proteinExistence type="predicted"/>
<dbReference type="InterPro" id="IPR000073">
    <property type="entry name" value="AB_hydrolase_1"/>
</dbReference>
<dbReference type="Gene3D" id="3.40.50.1820">
    <property type="entry name" value="alpha/beta hydrolase"/>
    <property type="match status" value="1"/>
</dbReference>
<feature type="domain" description="AB hydrolase-1" evidence="3">
    <location>
        <begin position="147"/>
        <end position="265"/>
    </location>
</feature>
<comment type="caution">
    <text evidence="4">The sequence shown here is derived from an EMBL/GenBank/DDBJ whole genome shotgun (WGS) entry which is preliminary data.</text>
</comment>
<dbReference type="SUPFAM" id="SSF53474">
    <property type="entry name" value="alpha/beta-Hydrolases"/>
    <property type="match status" value="1"/>
</dbReference>
<dbReference type="GO" id="GO:0016787">
    <property type="term" value="F:hydrolase activity"/>
    <property type="evidence" value="ECO:0007669"/>
    <property type="project" value="UniProtKB-KW"/>
</dbReference>
<dbReference type="AlphaFoldDB" id="A0A2N3VHL3"/>
<gene>
    <name evidence="4" type="ORF">ATK86_5598</name>
</gene>
<evidence type="ECO:0000256" key="1">
    <source>
        <dbReference type="SAM" id="MobiDB-lite"/>
    </source>
</evidence>
<feature type="compositionally biased region" description="Low complexity" evidence="1">
    <location>
        <begin position="86"/>
        <end position="96"/>
    </location>
</feature>
<evidence type="ECO:0000256" key="2">
    <source>
        <dbReference type="SAM" id="SignalP"/>
    </source>
</evidence>
<evidence type="ECO:0000259" key="3">
    <source>
        <dbReference type="Pfam" id="PF00561"/>
    </source>
</evidence>
<accession>A0A2N3VHL3</accession>
<keyword evidence="5" id="KW-1185">Reference proteome</keyword>
<name>A0A2N3VHL3_9NOCA</name>
<feature type="chain" id="PRO_5014606691" evidence="2">
    <location>
        <begin position="35"/>
        <end position="405"/>
    </location>
</feature>
<dbReference type="EMBL" id="PJMW01000002">
    <property type="protein sequence ID" value="PKV81138.1"/>
    <property type="molecule type" value="Genomic_DNA"/>
</dbReference>
<reference evidence="4 5" key="1">
    <citation type="submission" date="2017-12" db="EMBL/GenBank/DDBJ databases">
        <title>Sequencing the genomes of 1000 Actinobacteria strains.</title>
        <authorList>
            <person name="Klenk H.-P."/>
        </authorList>
    </citation>
    <scope>NUCLEOTIDE SEQUENCE [LARGE SCALE GENOMIC DNA]</scope>
    <source>
        <strain evidence="4 5">DSM 44489</strain>
    </source>
</reference>
<dbReference type="PANTHER" id="PTHR37574">
    <property type="entry name" value="LIPASE B"/>
    <property type="match status" value="1"/>
</dbReference>
<keyword evidence="2" id="KW-0732">Signal</keyword>
<sequence length="405" mass="41160">MLAMKQHMRRSVVAAALIVGVAVGHGLAATPAIAEPAPTADLQSLADAISEGLKPSPDGRQPQAIVDSGGSSGSGSGSSGSGSGSASGSASGSSSGYGHSTAAAPTGQGPELTAPLAAFAYGLVSPDVAPAGANNWDCKPSAAHPRPVVLLHGTWLNAFDTFSYLSPQLARAGFCVFALNFGRSGLIEGGGVGAILPGRYGVGPIEKSSVQVADFIDRVRTTTGADKVDIVGHSQGGTVANHYLKFEGGADKVDKLVTYGATHHGTTLMGIATLGRAINNLGIDVLGFGEPIIGIANIQQTVGSPFYATLNAKGDTVPGVDYTAVASRWDEVTNPYDLAFLKAGEGATVRNITLQEGCEQDLSDHLTLMYSPRSASIALNALDPVNHPALNCSFNPWLIGGSGKL</sequence>